<dbReference type="SUPFAM" id="SSF53474">
    <property type="entry name" value="alpha/beta-Hydrolases"/>
    <property type="match status" value="1"/>
</dbReference>
<keyword evidence="2" id="KW-1185">Reference proteome</keyword>
<dbReference type="Gene3D" id="3.40.50.1820">
    <property type="entry name" value="alpha/beta hydrolase"/>
    <property type="match status" value="1"/>
</dbReference>
<dbReference type="Proteomes" id="UP000662986">
    <property type="component" value="Chromosome"/>
</dbReference>
<dbReference type="Pfam" id="PF06821">
    <property type="entry name" value="Ser_hydrolase"/>
    <property type="match status" value="1"/>
</dbReference>
<proteinExistence type="predicted"/>
<sequence>MTTNESGPTIVIVPGLRGHVEEHWQTILATTIAGTLTVPVSSDSNASLDDRMAALDETLAAVPGRALLVAHSAGVVITAHWAQRHPGTDRIAGALLAAPPDLEAPLPAGNLSPQALTELGWTPVPRGPLPFPSIVAAGTNDPLASYAAVARLADAWGSRLVNLGEVGHLNPASGYGEWPAAVELIEELTAAAATVGS</sequence>
<dbReference type="InterPro" id="IPR029058">
    <property type="entry name" value="AB_hydrolase_fold"/>
</dbReference>
<dbReference type="InterPro" id="IPR010662">
    <property type="entry name" value="RBBP9/YdeN"/>
</dbReference>
<organism evidence="1 2">
    <name type="scientific">Rhodococcus pseudokoreensis</name>
    <dbReference type="NCBI Taxonomy" id="2811421"/>
    <lineage>
        <taxon>Bacteria</taxon>
        <taxon>Bacillati</taxon>
        <taxon>Actinomycetota</taxon>
        <taxon>Actinomycetes</taxon>
        <taxon>Mycobacteriales</taxon>
        <taxon>Nocardiaceae</taxon>
        <taxon>Rhodococcus</taxon>
    </lineage>
</organism>
<reference evidence="1 2" key="1">
    <citation type="journal article" date="2021" name="Microbiol. Resour. Announc.">
        <title>Complete Genome Sequences of Two Rhodococcus sp. Strains with Large and Linear Chromosomes, Isolated from Apple Rhizosphere.</title>
        <authorList>
            <person name="Benning S."/>
            <person name="Brugnone N."/>
            <person name="Siani R."/>
            <person name="Kublik S."/>
            <person name="Schloter M."/>
            <person name="Rad V."/>
        </authorList>
    </citation>
    <scope>NUCLEOTIDE SEQUENCE [LARGE SCALE GENOMIC DNA]</scope>
    <source>
        <strain evidence="1 2">R79</strain>
    </source>
</reference>
<evidence type="ECO:0000313" key="2">
    <source>
        <dbReference type="Proteomes" id="UP000662986"/>
    </source>
</evidence>
<gene>
    <name evidence="1" type="ORF">JWS13_36615</name>
</gene>
<dbReference type="EMBL" id="CP070619">
    <property type="protein sequence ID" value="QSE93734.1"/>
    <property type="molecule type" value="Genomic_DNA"/>
</dbReference>
<name>A0A974W9G7_9NOCA</name>
<dbReference type="GO" id="GO:0016787">
    <property type="term" value="F:hydrolase activity"/>
    <property type="evidence" value="ECO:0007669"/>
    <property type="project" value="UniProtKB-KW"/>
</dbReference>
<reference evidence="1 2" key="2">
    <citation type="journal article" date="2022" name="Arch. Microbiol.">
        <title>Rhodococcus pseudokoreensis sp. nov. isolated from the rhizosphere of young M26 apple rootstocks.</title>
        <authorList>
            <person name="Kampfer P."/>
            <person name="Glaeser S.P."/>
            <person name="Blom J."/>
            <person name="Wolf J."/>
            <person name="Benning S."/>
            <person name="Schloter M."/>
            <person name="Neumann-Schaal M."/>
        </authorList>
    </citation>
    <scope>NUCLEOTIDE SEQUENCE [LARGE SCALE GENOMIC DNA]</scope>
    <source>
        <strain evidence="1 2">R79</strain>
    </source>
</reference>
<evidence type="ECO:0000313" key="1">
    <source>
        <dbReference type="EMBL" id="QSE93734.1"/>
    </source>
</evidence>
<dbReference type="RefSeq" id="WP_206010220.1">
    <property type="nucleotide sequence ID" value="NZ_CP070619.1"/>
</dbReference>
<keyword evidence="1" id="KW-0378">Hydrolase</keyword>
<protein>
    <submittedName>
        <fullName evidence="1">Alpha/beta hydrolase</fullName>
    </submittedName>
</protein>
<accession>A0A974W9G7</accession>